<dbReference type="Proteomes" id="UP000001070">
    <property type="component" value="Unassembled WGS sequence"/>
</dbReference>
<feature type="chain" id="PRO_5002808122" evidence="1">
    <location>
        <begin position="20"/>
        <end position="86"/>
    </location>
</feature>
<evidence type="ECO:0000313" key="3">
    <source>
        <dbReference type="Proteomes" id="UP000001070"/>
    </source>
</evidence>
<name>B4J169_DROGR</name>
<sequence>MGKFVVILLLCAFLALCGADEVKKETTAMEELIATIEARANEVKEYINSHVSEDQLKQFAEQFAEHGKKFIADTQASLQTLGEKKA</sequence>
<organism evidence="3">
    <name type="scientific">Drosophila grimshawi</name>
    <name type="common">Hawaiian fruit fly</name>
    <name type="synonym">Idiomyia grimshawi</name>
    <dbReference type="NCBI Taxonomy" id="7222"/>
    <lineage>
        <taxon>Eukaryota</taxon>
        <taxon>Metazoa</taxon>
        <taxon>Ecdysozoa</taxon>
        <taxon>Arthropoda</taxon>
        <taxon>Hexapoda</taxon>
        <taxon>Insecta</taxon>
        <taxon>Pterygota</taxon>
        <taxon>Neoptera</taxon>
        <taxon>Endopterygota</taxon>
        <taxon>Diptera</taxon>
        <taxon>Brachycera</taxon>
        <taxon>Muscomorpha</taxon>
        <taxon>Ephydroidea</taxon>
        <taxon>Drosophilidae</taxon>
        <taxon>Drosophila</taxon>
        <taxon>Hawaiian Drosophila</taxon>
    </lineage>
</organism>
<dbReference type="HOGENOM" id="CLU_197014_0_0_1"/>
<gene>
    <name evidence="2" type="primary">Dgri\GH17155</name>
    <name evidence="2" type="ORF">Dgri_GH17155</name>
</gene>
<dbReference type="OMA" id="IGTHVDE"/>
<dbReference type="EMBL" id="CH916366">
    <property type="protein sequence ID" value="EDV97938.1"/>
    <property type="molecule type" value="Genomic_DNA"/>
</dbReference>
<keyword evidence="3" id="KW-1185">Reference proteome</keyword>
<evidence type="ECO:0000313" key="2">
    <source>
        <dbReference type="EMBL" id="EDV97938.1"/>
    </source>
</evidence>
<dbReference type="PhylomeDB" id="B4J169"/>
<protein>
    <submittedName>
        <fullName evidence="2">GH17155</fullName>
    </submittedName>
</protein>
<reference evidence="2 3" key="1">
    <citation type="journal article" date="2007" name="Nature">
        <title>Evolution of genes and genomes on the Drosophila phylogeny.</title>
        <authorList>
            <consortium name="Drosophila 12 Genomes Consortium"/>
            <person name="Clark A.G."/>
            <person name="Eisen M.B."/>
            <person name="Smith D.R."/>
            <person name="Bergman C.M."/>
            <person name="Oliver B."/>
            <person name="Markow T.A."/>
            <person name="Kaufman T.C."/>
            <person name="Kellis M."/>
            <person name="Gelbart W."/>
            <person name="Iyer V.N."/>
            <person name="Pollard D.A."/>
            <person name="Sackton T.B."/>
            <person name="Larracuente A.M."/>
            <person name="Singh N.D."/>
            <person name="Abad J.P."/>
            <person name="Abt D.N."/>
            <person name="Adryan B."/>
            <person name="Aguade M."/>
            <person name="Akashi H."/>
            <person name="Anderson W.W."/>
            <person name="Aquadro C.F."/>
            <person name="Ardell D.H."/>
            <person name="Arguello R."/>
            <person name="Artieri C.G."/>
            <person name="Barbash D.A."/>
            <person name="Barker D."/>
            <person name="Barsanti P."/>
            <person name="Batterham P."/>
            <person name="Batzoglou S."/>
            <person name="Begun D."/>
            <person name="Bhutkar A."/>
            <person name="Blanco E."/>
            <person name="Bosak S.A."/>
            <person name="Bradley R.K."/>
            <person name="Brand A.D."/>
            <person name="Brent M.R."/>
            <person name="Brooks A.N."/>
            <person name="Brown R.H."/>
            <person name="Butlin R.K."/>
            <person name="Caggese C."/>
            <person name="Calvi B.R."/>
            <person name="Bernardo de Carvalho A."/>
            <person name="Caspi A."/>
            <person name="Castrezana S."/>
            <person name="Celniker S.E."/>
            <person name="Chang J.L."/>
            <person name="Chapple C."/>
            <person name="Chatterji S."/>
            <person name="Chinwalla A."/>
            <person name="Civetta A."/>
            <person name="Clifton S.W."/>
            <person name="Comeron J.M."/>
            <person name="Costello J.C."/>
            <person name="Coyne J.A."/>
            <person name="Daub J."/>
            <person name="David R.G."/>
            <person name="Delcher A.L."/>
            <person name="Delehaunty K."/>
            <person name="Do C.B."/>
            <person name="Ebling H."/>
            <person name="Edwards K."/>
            <person name="Eickbush T."/>
            <person name="Evans J.D."/>
            <person name="Filipski A."/>
            <person name="Findeiss S."/>
            <person name="Freyhult E."/>
            <person name="Fulton L."/>
            <person name="Fulton R."/>
            <person name="Garcia A.C."/>
            <person name="Gardiner A."/>
            <person name="Garfield D.A."/>
            <person name="Garvin B.E."/>
            <person name="Gibson G."/>
            <person name="Gilbert D."/>
            <person name="Gnerre S."/>
            <person name="Godfrey J."/>
            <person name="Good R."/>
            <person name="Gotea V."/>
            <person name="Gravely B."/>
            <person name="Greenberg A.J."/>
            <person name="Griffiths-Jones S."/>
            <person name="Gross S."/>
            <person name="Guigo R."/>
            <person name="Gustafson E.A."/>
            <person name="Haerty W."/>
            <person name="Hahn M.W."/>
            <person name="Halligan D.L."/>
            <person name="Halpern A.L."/>
            <person name="Halter G.M."/>
            <person name="Han M.V."/>
            <person name="Heger A."/>
            <person name="Hillier L."/>
            <person name="Hinrichs A.S."/>
            <person name="Holmes I."/>
            <person name="Hoskins R.A."/>
            <person name="Hubisz M.J."/>
            <person name="Hultmark D."/>
            <person name="Huntley M.A."/>
            <person name="Jaffe D.B."/>
            <person name="Jagadeeshan S."/>
            <person name="Jeck W.R."/>
            <person name="Johnson J."/>
            <person name="Jones C.D."/>
            <person name="Jordan W.C."/>
            <person name="Karpen G.H."/>
            <person name="Kataoka E."/>
            <person name="Keightley P.D."/>
            <person name="Kheradpour P."/>
            <person name="Kirkness E.F."/>
            <person name="Koerich L.B."/>
            <person name="Kristiansen K."/>
            <person name="Kudrna D."/>
            <person name="Kulathinal R.J."/>
            <person name="Kumar S."/>
            <person name="Kwok R."/>
            <person name="Lander E."/>
            <person name="Langley C.H."/>
            <person name="Lapoint R."/>
            <person name="Lazzaro B.P."/>
            <person name="Lee S.J."/>
            <person name="Levesque L."/>
            <person name="Li R."/>
            <person name="Lin C.F."/>
            <person name="Lin M.F."/>
            <person name="Lindblad-Toh K."/>
            <person name="Llopart A."/>
            <person name="Long M."/>
            <person name="Low L."/>
            <person name="Lozovsky E."/>
            <person name="Lu J."/>
            <person name="Luo M."/>
            <person name="Machado C.A."/>
            <person name="Makalowski W."/>
            <person name="Marzo M."/>
            <person name="Matsuda M."/>
            <person name="Matzkin L."/>
            <person name="McAllister B."/>
            <person name="McBride C.S."/>
            <person name="McKernan B."/>
            <person name="McKernan K."/>
            <person name="Mendez-Lago M."/>
            <person name="Minx P."/>
            <person name="Mollenhauer M.U."/>
            <person name="Montooth K."/>
            <person name="Mount S.M."/>
            <person name="Mu X."/>
            <person name="Myers E."/>
            <person name="Negre B."/>
            <person name="Newfeld S."/>
            <person name="Nielsen R."/>
            <person name="Noor M.A."/>
            <person name="O'Grady P."/>
            <person name="Pachter L."/>
            <person name="Papaceit M."/>
            <person name="Parisi M.J."/>
            <person name="Parisi M."/>
            <person name="Parts L."/>
            <person name="Pedersen J.S."/>
            <person name="Pesole G."/>
            <person name="Phillippy A.M."/>
            <person name="Ponting C.P."/>
            <person name="Pop M."/>
            <person name="Porcelli D."/>
            <person name="Powell J.R."/>
            <person name="Prohaska S."/>
            <person name="Pruitt K."/>
            <person name="Puig M."/>
            <person name="Quesneville H."/>
            <person name="Ram K.R."/>
            <person name="Rand D."/>
            <person name="Rasmussen M.D."/>
            <person name="Reed L.K."/>
            <person name="Reenan R."/>
            <person name="Reily A."/>
            <person name="Remington K.A."/>
            <person name="Rieger T.T."/>
            <person name="Ritchie M.G."/>
            <person name="Robin C."/>
            <person name="Rogers Y.H."/>
            <person name="Rohde C."/>
            <person name="Rozas J."/>
            <person name="Rubenfield M.J."/>
            <person name="Ruiz A."/>
            <person name="Russo S."/>
            <person name="Salzberg S.L."/>
            <person name="Sanchez-Gracia A."/>
            <person name="Saranga D.J."/>
            <person name="Sato H."/>
            <person name="Schaeffer S.W."/>
            <person name="Schatz M.C."/>
            <person name="Schlenke T."/>
            <person name="Schwartz R."/>
            <person name="Segarra C."/>
            <person name="Singh R.S."/>
            <person name="Sirot L."/>
            <person name="Sirota M."/>
            <person name="Sisneros N.B."/>
            <person name="Smith C.D."/>
            <person name="Smith T.F."/>
            <person name="Spieth J."/>
            <person name="Stage D.E."/>
            <person name="Stark A."/>
            <person name="Stephan W."/>
            <person name="Strausberg R.L."/>
            <person name="Strempel S."/>
            <person name="Sturgill D."/>
            <person name="Sutton G."/>
            <person name="Sutton G.G."/>
            <person name="Tao W."/>
            <person name="Teichmann S."/>
            <person name="Tobari Y.N."/>
            <person name="Tomimura Y."/>
            <person name="Tsolas J.M."/>
            <person name="Valente V.L."/>
            <person name="Venter E."/>
            <person name="Venter J.C."/>
            <person name="Vicario S."/>
            <person name="Vieira F.G."/>
            <person name="Vilella A.J."/>
            <person name="Villasante A."/>
            <person name="Walenz B."/>
            <person name="Wang J."/>
            <person name="Wasserman M."/>
            <person name="Watts T."/>
            <person name="Wilson D."/>
            <person name="Wilson R.K."/>
            <person name="Wing R.A."/>
            <person name="Wolfner M.F."/>
            <person name="Wong A."/>
            <person name="Wong G.K."/>
            <person name="Wu C.I."/>
            <person name="Wu G."/>
            <person name="Yamamoto D."/>
            <person name="Yang H.P."/>
            <person name="Yang S.P."/>
            <person name="Yorke J.A."/>
            <person name="Yoshida K."/>
            <person name="Zdobnov E."/>
            <person name="Zhang P."/>
            <person name="Zhang Y."/>
            <person name="Zimin A.V."/>
            <person name="Baldwin J."/>
            <person name="Abdouelleil A."/>
            <person name="Abdulkadir J."/>
            <person name="Abebe A."/>
            <person name="Abera B."/>
            <person name="Abreu J."/>
            <person name="Acer S.C."/>
            <person name="Aftuck L."/>
            <person name="Alexander A."/>
            <person name="An P."/>
            <person name="Anderson E."/>
            <person name="Anderson S."/>
            <person name="Arachi H."/>
            <person name="Azer M."/>
            <person name="Bachantsang P."/>
            <person name="Barry A."/>
            <person name="Bayul T."/>
            <person name="Berlin A."/>
            <person name="Bessette D."/>
            <person name="Bloom T."/>
            <person name="Blye J."/>
            <person name="Boguslavskiy L."/>
            <person name="Bonnet C."/>
            <person name="Boukhgalter B."/>
            <person name="Bourzgui I."/>
            <person name="Brown A."/>
            <person name="Cahill P."/>
            <person name="Channer S."/>
            <person name="Cheshatsang Y."/>
            <person name="Chuda L."/>
            <person name="Citroen M."/>
            <person name="Collymore A."/>
            <person name="Cooke P."/>
            <person name="Costello M."/>
            <person name="D'Aco K."/>
            <person name="Daza R."/>
            <person name="De Haan G."/>
            <person name="DeGray S."/>
            <person name="DeMaso C."/>
            <person name="Dhargay N."/>
            <person name="Dooley K."/>
            <person name="Dooley E."/>
            <person name="Doricent M."/>
            <person name="Dorje P."/>
            <person name="Dorjee K."/>
            <person name="Dupes A."/>
            <person name="Elong R."/>
            <person name="Falk J."/>
            <person name="Farina A."/>
            <person name="Faro S."/>
            <person name="Ferguson D."/>
            <person name="Fisher S."/>
            <person name="Foley C.D."/>
            <person name="Franke A."/>
            <person name="Friedrich D."/>
            <person name="Gadbois L."/>
            <person name="Gearin G."/>
            <person name="Gearin C.R."/>
            <person name="Giannoukos G."/>
            <person name="Goode T."/>
            <person name="Graham J."/>
            <person name="Grandbois E."/>
            <person name="Grewal S."/>
            <person name="Gyaltsen K."/>
            <person name="Hafez N."/>
            <person name="Hagos B."/>
            <person name="Hall J."/>
            <person name="Henson C."/>
            <person name="Hollinger A."/>
            <person name="Honan T."/>
            <person name="Huard M.D."/>
            <person name="Hughes L."/>
            <person name="Hurhula B."/>
            <person name="Husby M.E."/>
            <person name="Kamat A."/>
            <person name="Kanga B."/>
            <person name="Kashin S."/>
            <person name="Khazanovich D."/>
            <person name="Kisner P."/>
            <person name="Lance K."/>
            <person name="Lara M."/>
            <person name="Lee W."/>
            <person name="Lennon N."/>
            <person name="Letendre F."/>
            <person name="LeVine R."/>
            <person name="Lipovsky A."/>
            <person name="Liu X."/>
            <person name="Liu J."/>
            <person name="Liu S."/>
            <person name="Lokyitsang T."/>
            <person name="Lokyitsang Y."/>
            <person name="Lubonja R."/>
            <person name="Lui A."/>
            <person name="MacDonald P."/>
            <person name="Magnisalis V."/>
            <person name="Maru K."/>
            <person name="Matthews C."/>
            <person name="McCusker W."/>
            <person name="McDonough S."/>
            <person name="Mehta T."/>
            <person name="Meldrim J."/>
            <person name="Meneus L."/>
            <person name="Mihai O."/>
            <person name="Mihalev A."/>
            <person name="Mihova T."/>
            <person name="Mittelman R."/>
            <person name="Mlenga V."/>
            <person name="Montmayeur A."/>
            <person name="Mulrain L."/>
            <person name="Navidi A."/>
            <person name="Naylor J."/>
            <person name="Negash T."/>
            <person name="Nguyen T."/>
            <person name="Nguyen N."/>
            <person name="Nicol R."/>
            <person name="Norbu C."/>
            <person name="Norbu N."/>
            <person name="Novod N."/>
            <person name="O'Neill B."/>
            <person name="Osman S."/>
            <person name="Markiewicz E."/>
            <person name="Oyono O.L."/>
            <person name="Patti C."/>
            <person name="Phunkhang P."/>
            <person name="Pierre F."/>
            <person name="Priest M."/>
            <person name="Raghuraman S."/>
            <person name="Rege F."/>
            <person name="Reyes R."/>
            <person name="Rise C."/>
            <person name="Rogov P."/>
            <person name="Ross K."/>
            <person name="Ryan E."/>
            <person name="Settipalli S."/>
            <person name="Shea T."/>
            <person name="Sherpa N."/>
            <person name="Shi L."/>
            <person name="Shih D."/>
            <person name="Sparrow T."/>
            <person name="Spaulding J."/>
            <person name="Stalker J."/>
            <person name="Stange-Thomann N."/>
            <person name="Stavropoulos S."/>
            <person name="Stone C."/>
            <person name="Strader C."/>
            <person name="Tesfaye S."/>
            <person name="Thomson T."/>
            <person name="Thoulutsang Y."/>
            <person name="Thoulutsang D."/>
            <person name="Topham K."/>
            <person name="Topping I."/>
            <person name="Tsamla T."/>
            <person name="Vassiliev H."/>
            <person name="Vo A."/>
            <person name="Wangchuk T."/>
            <person name="Wangdi T."/>
            <person name="Weiand M."/>
            <person name="Wilkinson J."/>
            <person name="Wilson A."/>
            <person name="Yadav S."/>
            <person name="Young G."/>
            <person name="Yu Q."/>
            <person name="Zembek L."/>
            <person name="Zhong D."/>
            <person name="Zimmer A."/>
            <person name="Zwirko Z."/>
            <person name="Jaffe D.B."/>
            <person name="Alvarez P."/>
            <person name="Brockman W."/>
            <person name="Butler J."/>
            <person name="Chin C."/>
            <person name="Gnerre S."/>
            <person name="Grabherr M."/>
            <person name="Kleber M."/>
            <person name="Mauceli E."/>
            <person name="MacCallum I."/>
        </authorList>
    </citation>
    <scope>NUCLEOTIDE SEQUENCE [LARGE SCALE GENOMIC DNA]</scope>
    <source>
        <strain evidence="3">Tucson 15287-2541.00</strain>
    </source>
</reference>
<dbReference type="InParanoid" id="B4J169"/>
<keyword evidence="1" id="KW-0732">Signal</keyword>
<evidence type="ECO:0000256" key="1">
    <source>
        <dbReference type="SAM" id="SignalP"/>
    </source>
</evidence>
<proteinExistence type="predicted"/>
<dbReference type="eggNOG" id="ENOG502T6Y8">
    <property type="taxonomic scope" value="Eukaryota"/>
</dbReference>
<feature type="signal peptide" evidence="1">
    <location>
        <begin position="1"/>
        <end position="19"/>
    </location>
</feature>
<dbReference type="AlphaFoldDB" id="B4J169"/>
<accession>B4J169</accession>